<dbReference type="PROSITE" id="PS00018">
    <property type="entry name" value="EF_HAND_1"/>
    <property type="match status" value="1"/>
</dbReference>
<keyword evidence="1" id="KW-0106">Calcium</keyword>
<dbReference type="KEGG" id="bbo:BBOV_IV000260"/>
<dbReference type="GO" id="GO:0006897">
    <property type="term" value="P:endocytosis"/>
    <property type="evidence" value="ECO:0007669"/>
    <property type="project" value="TreeGrafter"/>
</dbReference>
<dbReference type="GeneID" id="5477413"/>
<dbReference type="GO" id="GO:0016197">
    <property type="term" value="P:endosomal transport"/>
    <property type="evidence" value="ECO:0007669"/>
    <property type="project" value="TreeGrafter"/>
</dbReference>
<dbReference type="OMA" id="MAVSNNE"/>
<evidence type="ECO:0000256" key="2">
    <source>
        <dbReference type="SAM" id="Coils"/>
    </source>
</evidence>
<dbReference type="PROSITE" id="PS50222">
    <property type="entry name" value="EF_HAND_2"/>
    <property type="match status" value="2"/>
</dbReference>
<dbReference type="eggNOG" id="KOG0998">
    <property type="taxonomic scope" value="Eukaryota"/>
</dbReference>
<reference evidence="7" key="2">
    <citation type="journal article" date="2020" name="Data Brief">
        <title>Transcriptome dataset of Babesia bovis life stages within vertebrate and invertebrate hosts.</title>
        <authorList>
            <person name="Ueti M.W."/>
            <person name="Johnson W.C."/>
            <person name="Kappmeyer L.S."/>
            <person name="Herndon D.R."/>
            <person name="Mousel M.R."/>
            <person name="Reif K.E."/>
            <person name="Taus N.S."/>
            <person name="Ifeonu O.O."/>
            <person name="Silva J.C."/>
            <person name="Suarez C.E."/>
            <person name="Brayton K.A."/>
        </authorList>
    </citation>
    <scope>NUCLEOTIDE SEQUENCE [LARGE SCALE GENOMIC DNA]</scope>
</reference>
<name>A7AV00_BABBO</name>
<evidence type="ECO:0000256" key="3">
    <source>
        <dbReference type="SAM" id="MobiDB-lite"/>
    </source>
</evidence>
<dbReference type="Gene3D" id="1.10.238.10">
    <property type="entry name" value="EF-hand"/>
    <property type="match status" value="2"/>
</dbReference>
<dbReference type="GO" id="GO:0005509">
    <property type="term" value="F:calcium ion binding"/>
    <property type="evidence" value="ECO:0007669"/>
    <property type="project" value="InterPro"/>
</dbReference>
<feature type="region of interest" description="Disordered" evidence="3">
    <location>
        <begin position="520"/>
        <end position="539"/>
    </location>
</feature>
<evidence type="ECO:0000256" key="1">
    <source>
        <dbReference type="ARBA" id="ARBA00022837"/>
    </source>
</evidence>
<dbReference type="AlphaFoldDB" id="A7AV00"/>
<dbReference type="SMART" id="SM00027">
    <property type="entry name" value="EH"/>
    <property type="match status" value="2"/>
</dbReference>
<protein>
    <submittedName>
        <fullName evidence="6">EF hand domain conatining protein</fullName>
    </submittedName>
</protein>
<feature type="domain" description="EF-hand" evidence="5">
    <location>
        <begin position="64"/>
        <end position="99"/>
    </location>
</feature>
<dbReference type="RefSeq" id="XP_001609194.1">
    <property type="nucleotide sequence ID" value="XM_001609144.1"/>
</dbReference>
<dbReference type="InterPro" id="IPR000261">
    <property type="entry name" value="EH_dom"/>
</dbReference>
<dbReference type="SMART" id="SM00054">
    <property type="entry name" value="EFh"/>
    <property type="match status" value="3"/>
</dbReference>
<dbReference type="Proteomes" id="UP000002173">
    <property type="component" value="Unassembled WGS sequence"/>
</dbReference>
<dbReference type="PANTHER" id="PTHR11216">
    <property type="entry name" value="EH DOMAIN"/>
    <property type="match status" value="1"/>
</dbReference>
<keyword evidence="2" id="KW-0175">Coiled coil</keyword>
<dbReference type="STRING" id="5865.A7AV00"/>
<keyword evidence="7" id="KW-1185">Reference proteome</keyword>
<dbReference type="InterPro" id="IPR018247">
    <property type="entry name" value="EF_Hand_1_Ca_BS"/>
</dbReference>
<feature type="domain" description="EH" evidence="4">
    <location>
        <begin position="154"/>
        <end position="220"/>
    </location>
</feature>
<dbReference type="CDD" id="cd00052">
    <property type="entry name" value="EH"/>
    <property type="match status" value="2"/>
</dbReference>
<feature type="compositionally biased region" description="Polar residues" evidence="3">
    <location>
        <begin position="276"/>
        <end position="291"/>
    </location>
</feature>
<proteinExistence type="predicted"/>
<feature type="domain" description="EH" evidence="4">
    <location>
        <begin position="31"/>
        <end position="100"/>
    </location>
</feature>
<dbReference type="InParanoid" id="A7AV00"/>
<evidence type="ECO:0000259" key="5">
    <source>
        <dbReference type="PROSITE" id="PS50222"/>
    </source>
</evidence>
<feature type="coiled-coil region" evidence="2">
    <location>
        <begin position="342"/>
        <end position="432"/>
    </location>
</feature>
<organism evidence="6 7">
    <name type="scientific">Babesia bovis</name>
    <dbReference type="NCBI Taxonomy" id="5865"/>
    <lineage>
        <taxon>Eukaryota</taxon>
        <taxon>Sar</taxon>
        <taxon>Alveolata</taxon>
        <taxon>Apicomplexa</taxon>
        <taxon>Aconoidasida</taxon>
        <taxon>Piroplasmida</taxon>
        <taxon>Babesiidae</taxon>
        <taxon>Babesia</taxon>
    </lineage>
</organism>
<comment type="caution">
    <text evidence="6">The sequence shown here is derived from an EMBL/GenBank/DDBJ whole genome shotgun (WGS) entry which is preliminary data.</text>
</comment>
<feature type="region of interest" description="Disordered" evidence="3">
    <location>
        <begin position="266"/>
        <end position="293"/>
    </location>
</feature>
<gene>
    <name evidence="6" type="ORF">BBOV_IV000260</name>
</gene>
<dbReference type="Pfam" id="PF12763">
    <property type="entry name" value="EH"/>
    <property type="match status" value="2"/>
</dbReference>
<dbReference type="InterPro" id="IPR002048">
    <property type="entry name" value="EF_hand_dom"/>
</dbReference>
<dbReference type="VEuPathDB" id="PiroplasmaDB:BBOV_IV000260"/>
<evidence type="ECO:0000313" key="7">
    <source>
        <dbReference type="Proteomes" id="UP000002173"/>
    </source>
</evidence>
<dbReference type="EMBL" id="AAXT01000004">
    <property type="protein sequence ID" value="EDO05626.1"/>
    <property type="molecule type" value="Genomic_DNA"/>
</dbReference>
<dbReference type="GO" id="GO:0005886">
    <property type="term" value="C:plasma membrane"/>
    <property type="evidence" value="ECO:0007669"/>
    <property type="project" value="TreeGrafter"/>
</dbReference>
<sequence>MADPFVESRLTGWRTQLHDTCMKHLTLSPAQDDCFRKLFLRWDRRGFGSMDGDNARRLFRTAGLPDEILFDIWSVADIDGTGELDYRAFCICCVLIAHAQMNPELLSHVDWLMDMDFVNRVASGVPMSEYLPYFDLEALDICERGEMPDITPDEAMRYEKLFYTLDRDGDGYLEGQDVREYYIMRNELNDEELLRIWEIADADVDGRLTMKEFMVMEHLVHYSISKANKYSQSRLMHSQHRDDGFKLSSVTKDYEQVSSVNGDVHRSGMIKETPHDLNSTRTTEADNSSTKQHAKELMPIVTESKPETEHQAYTKPAAFNDSTVGEEPEMDVTDSTKIKDHAESLKLHVADLEAEVEKLRSENSQLMAMYNQSEERIEQLHALHKMHAMEMEAEQAALRKEERELNELQDRIKSLRREKLKHESEQQALRDALMHTEDAEQTMLRSVRSEHSKVTAIRGERIQTMRTTIELLESLHPAINSPGTQKPTMRAINDRNVVHDSKGIRVTAAESVMERRLNPHMSSRHNTEWAQKQGEVYQG</sequence>
<evidence type="ECO:0000259" key="4">
    <source>
        <dbReference type="PROSITE" id="PS50031"/>
    </source>
</evidence>
<feature type="domain" description="EF-hand" evidence="5">
    <location>
        <begin position="153"/>
        <end position="188"/>
    </location>
</feature>
<dbReference type="GO" id="GO:0005737">
    <property type="term" value="C:cytoplasm"/>
    <property type="evidence" value="ECO:0007669"/>
    <property type="project" value="TreeGrafter"/>
</dbReference>
<reference evidence="6 7" key="1">
    <citation type="journal article" date="2007" name="PLoS Pathog.">
        <title>Genome sequence of Babesia bovis and comparative analysis of apicomplexan hemoprotozoa.</title>
        <authorList>
            <person name="Brayton K.A."/>
            <person name="Lau A.O.T."/>
            <person name="Herndon D.R."/>
            <person name="Hannick L."/>
            <person name="Kappmeyer L.S."/>
            <person name="Berens S.J."/>
            <person name="Bidwell S.L."/>
            <person name="Brown W.C."/>
            <person name="Crabtree J."/>
            <person name="Fadrosh D."/>
            <person name="Feldblum T."/>
            <person name="Forberger H.A."/>
            <person name="Haas B.J."/>
            <person name="Howell J.M."/>
            <person name="Khouri H."/>
            <person name="Koo H."/>
            <person name="Mann D.J."/>
            <person name="Norimine J."/>
            <person name="Paulsen I.T."/>
            <person name="Radune D."/>
            <person name="Ren Q."/>
            <person name="Smith R.K. Jr."/>
            <person name="Suarez C.E."/>
            <person name="White O."/>
            <person name="Wortman J.R."/>
            <person name="Knowles D.P. Jr."/>
            <person name="McElwain T.F."/>
            <person name="Nene V.M."/>
        </authorList>
    </citation>
    <scope>NUCLEOTIDE SEQUENCE [LARGE SCALE GENOMIC DNA]</scope>
    <source>
        <strain evidence="6">T2Bo</strain>
    </source>
</reference>
<dbReference type="SUPFAM" id="SSF47473">
    <property type="entry name" value="EF-hand"/>
    <property type="match status" value="1"/>
</dbReference>
<accession>A7AV00</accession>
<evidence type="ECO:0000313" key="6">
    <source>
        <dbReference type="EMBL" id="EDO05626.1"/>
    </source>
</evidence>
<dbReference type="PROSITE" id="PS50031">
    <property type="entry name" value="EH"/>
    <property type="match status" value="2"/>
</dbReference>
<dbReference type="InterPro" id="IPR011992">
    <property type="entry name" value="EF-hand-dom_pair"/>
</dbReference>
<reference evidence="7" key="3">
    <citation type="journal article" date="2021" name="Int. J. Parasitol.">
        <title>Comparative analysis of gene expression between Babesia bovis blood stages and kinetes allowed by improved genome annotation.</title>
        <authorList>
            <person name="Ueti M.W."/>
            <person name="Johnson W.C."/>
            <person name="Kappmeyer L.S."/>
            <person name="Herndon D.R."/>
            <person name="Mousel M.R."/>
            <person name="Reif K.E."/>
            <person name="Taus N.S."/>
            <person name="Ifeonu O.O."/>
            <person name="Silva J.C."/>
            <person name="Suarez C.E."/>
            <person name="Brayton K.A."/>
        </authorList>
    </citation>
    <scope>NUCLEOTIDE SEQUENCE [LARGE SCALE GENOMIC DNA]</scope>
</reference>